<keyword evidence="1 2" id="KW-0728">SH3 domain</keyword>
<dbReference type="InterPro" id="IPR036028">
    <property type="entry name" value="SH3-like_dom_sf"/>
</dbReference>
<dbReference type="PRINTS" id="PR00452">
    <property type="entry name" value="SH3DOMAIN"/>
</dbReference>
<evidence type="ECO:0000256" key="1">
    <source>
        <dbReference type="ARBA" id="ARBA00022443"/>
    </source>
</evidence>
<evidence type="ECO:0000313" key="5">
    <source>
        <dbReference type="Proteomes" id="UP000038830"/>
    </source>
</evidence>
<dbReference type="Pfam" id="PF14604">
    <property type="entry name" value="SH3_9"/>
    <property type="match status" value="1"/>
</dbReference>
<dbReference type="InterPro" id="IPR046982">
    <property type="entry name" value="BIN3/RVS161-like"/>
</dbReference>
<proteinExistence type="predicted"/>
<gene>
    <name evidence="4" type="ORF">BN1211_6019</name>
</gene>
<dbReference type="Proteomes" id="UP000038830">
    <property type="component" value="Unassembled WGS sequence"/>
</dbReference>
<dbReference type="GO" id="GO:0006897">
    <property type="term" value="P:endocytosis"/>
    <property type="evidence" value="ECO:0007669"/>
    <property type="project" value="InterPro"/>
</dbReference>
<accession>A0A0H5CA37</accession>
<dbReference type="Gene3D" id="1.20.1270.60">
    <property type="entry name" value="Arfaptin homology (AH) domain/BAR domain"/>
    <property type="match status" value="1"/>
</dbReference>
<organism evidence="4 5">
    <name type="scientific">Cyberlindnera jadinii (strain ATCC 18201 / CBS 1600 / BCRC 20928 / JCM 3617 / NBRC 0987 / NRRL Y-1542)</name>
    <name type="common">Torula yeast</name>
    <name type="synonym">Candida utilis</name>
    <dbReference type="NCBI Taxonomy" id="983966"/>
    <lineage>
        <taxon>Eukaryota</taxon>
        <taxon>Fungi</taxon>
        <taxon>Dikarya</taxon>
        <taxon>Ascomycota</taxon>
        <taxon>Saccharomycotina</taxon>
        <taxon>Saccharomycetes</taxon>
        <taxon>Phaffomycetales</taxon>
        <taxon>Phaffomycetaceae</taxon>
        <taxon>Cyberlindnera</taxon>
    </lineage>
</organism>
<dbReference type="InterPro" id="IPR004148">
    <property type="entry name" value="BAR_dom"/>
</dbReference>
<reference evidence="5" key="1">
    <citation type="journal article" date="2015" name="J. Biotechnol.">
        <title>The structure of the Cyberlindnera jadinii genome and its relation to Candida utilis analyzed by the occurrence of single nucleotide polymorphisms.</title>
        <authorList>
            <person name="Rupp O."/>
            <person name="Brinkrolf K."/>
            <person name="Buerth C."/>
            <person name="Kunigo M."/>
            <person name="Schneider J."/>
            <person name="Jaenicke S."/>
            <person name="Goesmann A."/>
            <person name="Puehler A."/>
            <person name="Jaeger K.-E."/>
            <person name="Ernst J.F."/>
        </authorList>
    </citation>
    <scope>NUCLEOTIDE SEQUENCE [LARGE SCALE GENOMIC DNA]</scope>
    <source>
        <strain evidence="5">ATCC 18201 / CBS 1600 / BCRC 20928 / JCM 3617 / NBRC 0987 / NRRL Y-1542</strain>
    </source>
</reference>
<evidence type="ECO:0000256" key="2">
    <source>
        <dbReference type="PROSITE-ProRule" id="PRU00192"/>
    </source>
</evidence>
<evidence type="ECO:0000313" key="4">
    <source>
        <dbReference type="EMBL" id="CEP25032.1"/>
    </source>
</evidence>
<dbReference type="InterPro" id="IPR001452">
    <property type="entry name" value="SH3_domain"/>
</dbReference>
<dbReference type="SMART" id="SM00326">
    <property type="entry name" value="SH3"/>
    <property type="match status" value="1"/>
</dbReference>
<dbReference type="SUPFAM" id="SSF50044">
    <property type="entry name" value="SH3-domain"/>
    <property type="match status" value="1"/>
</dbReference>
<dbReference type="PANTHER" id="PTHR47174">
    <property type="entry name" value="BRIDGING INTEGRATOR 3"/>
    <property type="match status" value="1"/>
</dbReference>
<dbReference type="GO" id="GO:0031097">
    <property type="term" value="C:medial cortex"/>
    <property type="evidence" value="ECO:0007669"/>
    <property type="project" value="TreeGrafter"/>
</dbReference>
<dbReference type="PANTHER" id="PTHR47174:SF1">
    <property type="entry name" value="REDUCED VIABILITY UPON STARVATION PROTEIN 167"/>
    <property type="match status" value="1"/>
</dbReference>
<dbReference type="Gene3D" id="2.30.30.40">
    <property type="entry name" value="SH3 Domains"/>
    <property type="match status" value="1"/>
</dbReference>
<dbReference type="GO" id="GO:0030479">
    <property type="term" value="C:actin cortical patch"/>
    <property type="evidence" value="ECO:0007669"/>
    <property type="project" value="TreeGrafter"/>
</dbReference>
<sequence length="405" mass="46694">MSFSNLDDRFQCMVHELRNDTDWVNFKRSLVRAPQIIRQKLSTGGEQLPPDETFDLLHSKFMVVEQLVKTLDTEVSKYTVLTKLFLLHSVGIAKGFSTVFEPSLSISPLTASSADARLHKCFELTVVMDESLRSIHERVEPVLDLILNNARESVSKLLVICRGIKHSIRERDFIILDVNRYMGHVSLLDSKKQEKLSLKQEQNLVRYQKNLELSNIKYERINSLLKLELPKFFELVSGFIRPFHLTLYFLQLNIYYELLGLNETAHERFKLKTKECQMTANGFAIHLIEDYSKAIGSTKLTIDHLMITKSVLERQTLQLNGTFKSLLVNDTTDVESRADTQASIRTPLNYCTLKFNYTAQQDGDLSFVKGERILILDQTFNNDWWKGETSNGIIGLFPRNYVDVD</sequence>
<name>A0A0H5CA37_CYBJN</name>
<dbReference type="GO" id="GO:1990528">
    <property type="term" value="C:Rvs161p-Rvs167p complex"/>
    <property type="evidence" value="ECO:0007669"/>
    <property type="project" value="TreeGrafter"/>
</dbReference>
<protein>
    <recommendedName>
        <fullName evidence="3">SH3 domain-containing protein</fullName>
    </recommendedName>
</protein>
<dbReference type="SUPFAM" id="SSF103657">
    <property type="entry name" value="BAR/IMD domain-like"/>
    <property type="match status" value="1"/>
</dbReference>
<dbReference type="AlphaFoldDB" id="A0A0H5CA37"/>
<feature type="domain" description="SH3" evidence="3">
    <location>
        <begin position="346"/>
        <end position="405"/>
    </location>
</feature>
<dbReference type="InterPro" id="IPR027267">
    <property type="entry name" value="AH/BAR_dom_sf"/>
</dbReference>
<dbReference type="CDD" id="cd00174">
    <property type="entry name" value="SH3"/>
    <property type="match status" value="1"/>
</dbReference>
<evidence type="ECO:0000259" key="3">
    <source>
        <dbReference type="PROSITE" id="PS50002"/>
    </source>
</evidence>
<dbReference type="PROSITE" id="PS50002">
    <property type="entry name" value="SH3"/>
    <property type="match status" value="1"/>
</dbReference>
<dbReference type="GO" id="GO:0043332">
    <property type="term" value="C:mating projection tip"/>
    <property type="evidence" value="ECO:0007669"/>
    <property type="project" value="TreeGrafter"/>
</dbReference>
<dbReference type="GO" id="GO:0051666">
    <property type="term" value="P:actin cortical patch localization"/>
    <property type="evidence" value="ECO:0007669"/>
    <property type="project" value="InterPro"/>
</dbReference>
<dbReference type="GO" id="GO:0008289">
    <property type="term" value="F:lipid binding"/>
    <property type="evidence" value="ECO:0007669"/>
    <property type="project" value="TreeGrafter"/>
</dbReference>
<dbReference type="GO" id="GO:0097320">
    <property type="term" value="P:plasma membrane tubulation"/>
    <property type="evidence" value="ECO:0007669"/>
    <property type="project" value="TreeGrafter"/>
</dbReference>
<dbReference type="Pfam" id="PF03114">
    <property type="entry name" value="BAR"/>
    <property type="match status" value="1"/>
</dbReference>
<dbReference type="EMBL" id="CDQK01000007">
    <property type="protein sequence ID" value="CEP25032.1"/>
    <property type="molecule type" value="Genomic_DNA"/>
</dbReference>